<dbReference type="AlphaFoldDB" id="A0A840AGV3"/>
<dbReference type="RefSeq" id="WP_184384965.1">
    <property type="nucleotide sequence ID" value="NZ_JACIDJ010000005.1"/>
</dbReference>
<keyword evidence="1" id="KW-0802">TPR repeat</keyword>
<name>A0A840AGV3_9PROT</name>
<gene>
    <name evidence="2" type="ORF">GGQ83_002757</name>
</gene>
<feature type="repeat" description="TPR" evidence="1">
    <location>
        <begin position="387"/>
        <end position="420"/>
    </location>
</feature>
<dbReference type="PANTHER" id="PTHR12558">
    <property type="entry name" value="CELL DIVISION CYCLE 16,23,27"/>
    <property type="match status" value="1"/>
</dbReference>
<dbReference type="Gene3D" id="1.25.40.10">
    <property type="entry name" value="Tetratricopeptide repeat domain"/>
    <property type="match status" value="2"/>
</dbReference>
<dbReference type="InterPro" id="IPR019734">
    <property type="entry name" value="TPR_rpt"/>
</dbReference>
<dbReference type="PANTHER" id="PTHR12558:SF13">
    <property type="entry name" value="CELL DIVISION CYCLE PROTEIN 27 HOMOLOG"/>
    <property type="match status" value="1"/>
</dbReference>
<feature type="repeat" description="TPR" evidence="1">
    <location>
        <begin position="494"/>
        <end position="527"/>
    </location>
</feature>
<comment type="caution">
    <text evidence="2">The sequence shown here is derived from an EMBL/GenBank/DDBJ whole genome shotgun (WGS) entry which is preliminary data.</text>
</comment>
<proteinExistence type="predicted"/>
<reference evidence="2 3" key="1">
    <citation type="submission" date="2020-08" db="EMBL/GenBank/DDBJ databases">
        <title>Genomic Encyclopedia of Type Strains, Phase IV (KMG-IV): sequencing the most valuable type-strain genomes for metagenomic binning, comparative biology and taxonomic classification.</title>
        <authorList>
            <person name="Goeker M."/>
        </authorList>
    </citation>
    <scope>NUCLEOTIDE SEQUENCE [LARGE SCALE GENOMIC DNA]</scope>
    <source>
        <strain evidence="2 3">DSM 19979</strain>
    </source>
</reference>
<dbReference type="PROSITE" id="PS51257">
    <property type="entry name" value="PROKAR_LIPOPROTEIN"/>
    <property type="match status" value="1"/>
</dbReference>
<dbReference type="SMART" id="SM00028">
    <property type="entry name" value="TPR"/>
    <property type="match status" value="7"/>
</dbReference>
<keyword evidence="3" id="KW-1185">Reference proteome</keyword>
<organism evidence="2 3">
    <name type="scientific">Roseococcus suduntuyensis</name>
    <dbReference type="NCBI Taxonomy" id="455361"/>
    <lineage>
        <taxon>Bacteria</taxon>
        <taxon>Pseudomonadati</taxon>
        <taxon>Pseudomonadota</taxon>
        <taxon>Alphaproteobacteria</taxon>
        <taxon>Acetobacterales</taxon>
        <taxon>Roseomonadaceae</taxon>
        <taxon>Roseococcus</taxon>
    </lineage>
</organism>
<evidence type="ECO:0000313" key="2">
    <source>
        <dbReference type="EMBL" id="MBB3899305.1"/>
    </source>
</evidence>
<dbReference type="Pfam" id="PF13432">
    <property type="entry name" value="TPR_16"/>
    <property type="match status" value="2"/>
</dbReference>
<dbReference type="SUPFAM" id="SSF48452">
    <property type="entry name" value="TPR-like"/>
    <property type="match status" value="2"/>
</dbReference>
<evidence type="ECO:0000256" key="1">
    <source>
        <dbReference type="PROSITE-ProRule" id="PRU00339"/>
    </source>
</evidence>
<dbReference type="PROSITE" id="PS50005">
    <property type="entry name" value="TPR"/>
    <property type="match status" value="2"/>
</dbReference>
<dbReference type="EMBL" id="JACIDJ010000005">
    <property type="protein sequence ID" value="MBB3899305.1"/>
    <property type="molecule type" value="Genomic_DNA"/>
</dbReference>
<dbReference type="InterPro" id="IPR011990">
    <property type="entry name" value="TPR-like_helical_dom_sf"/>
</dbReference>
<protein>
    <submittedName>
        <fullName evidence="2">Tetratricopeptide (TPR) repeat protein</fullName>
    </submittedName>
</protein>
<accession>A0A840AGV3</accession>
<dbReference type="Pfam" id="PF13414">
    <property type="entry name" value="TPR_11"/>
    <property type="match status" value="1"/>
</dbReference>
<evidence type="ECO:0000313" key="3">
    <source>
        <dbReference type="Proteomes" id="UP000553193"/>
    </source>
</evidence>
<sequence length="586" mass="63114">MAHRRPGPPQNRRLPPAAWLATGLLAAGLLAGCGALPGGTVDRSARIGVVSTAPPPGASAFGRFLVGRLAAEEQDDGIAADALLLTLQAEPEQRDVLQLAFQAALMDGRPDALRLARRLPDNLSAQLVLFGSEIVGARWDRAEARVRALPRPGAVQSLQPVLTAWALAGRGQTDAALALLRPLADGGRLRALNALHAALIADIANRPRDAERFLRIAMADQPDPTLRMSLLAAGILNRAGRTTEAQRLLDGLAASHEDMALAAQGAARAQVLGSRAIASPADGVAEAYVALGAALRGHGLEELSGTLARLALRLRPSFGPALMLLADTLSEAERHEAALTVLERVAASDPLHGPAQLRRALLLDRLERLPEAERLLADLAAAHPAQPQPLLHLGDILRRRGRFAEAVRAYDAALARLPEVREQDWQIFYARGISRERAGDWPGAEQDLLRALSLSPDQPYVLNYLGFSWADKGINLDRAREMLERALALRPEDGNIVDSLGWAMFRMGDYPAAILWLERAVELEPRNATINDHLGDAYWMAGRQNEARFQWSRALAMEPGPVEAARLTTKLAQGLAMPSLPRAASR</sequence>
<dbReference type="Proteomes" id="UP000553193">
    <property type="component" value="Unassembled WGS sequence"/>
</dbReference>